<dbReference type="Pfam" id="PF04314">
    <property type="entry name" value="PCuAC"/>
    <property type="match status" value="1"/>
</dbReference>
<protein>
    <submittedName>
        <fullName evidence="3">Copper chaperone PCu(A)C</fullName>
    </submittedName>
</protein>
<accession>A0A399JFX0</accession>
<feature type="region of interest" description="Disordered" evidence="1">
    <location>
        <begin position="168"/>
        <end position="188"/>
    </location>
</feature>
<name>A0A399JFX0_9MICC</name>
<feature type="chain" id="PRO_5038720389" evidence="2">
    <location>
        <begin position="31"/>
        <end position="188"/>
    </location>
</feature>
<proteinExistence type="predicted"/>
<sequence>MRKNLTTTLIALSAAAALGLTGCGASTSNATGTAAATSTQAAHDSVMIADAWVKASTQKDGMSALFGVVTNHTGAERTIVKASSDAAGMVQLHTTVTTAGGGTEMKEKEGGFPLAAGASVTLEPGADHVMLMGLKRDLEAGDTVDVTLTLDDGTEVKVSAPVKAFSGAQESYAPTGDSSTGESSHAGH</sequence>
<dbReference type="AlphaFoldDB" id="A0A399JFX0"/>
<dbReference type="SUPFAM" id="SSF110087">
    <property type="entry name" value="DR1885-like metal-binding protein"/>
    <property type="match status" value="1"/>
</dbReference>
<dbReference type="EMBL" id="QQXK01000002">
    <property type="protein sequence ID" value="RII43517.1"/>
    <property type="molecule type" value="Genomic_DNA"/>
</dbReference>
<dbReference type="Gene3D" id="2.60.40.1890">
    <property type="entry name" value="PCu(A)C copper chaperone"/>
    <property type="match status" value="1"/>
</dbReference>
<dbReference type="PANTHER" id="PTHR36302">
    <property type="entry name" value="BLR7088 PROTEIN"/>
    <property type="match status" value="1"/>
</dbReference>
<feature type="compositionally biased region" description="Polar residues" evidence="1">
    <location>
        <begin position="176"/>
        <end position="188"/>
    </location>
</feature>
<dbReference type="PROSITE" id="PS51257">
    <property type="entry name" value="PROKAR_LIPOPROTEIN"/>
    <property type="match status" value="1"/>
</dbReference>
<dbReference type="InterPro" id="IPR036182">
    <property type="entry name" value="PCuAC_sf"/>
</dbReference>
<dbReference type="InterPro" id="IPR007410">
    <property type="entry name" value="LpqE-like"/>
</dbReference>
<feature type="signal peptide" evidence="2">
    <location>
        <begin position="1"/>
        <end position="30"/>
    </location>
</feature>
<reference evidence="3 4" key="1">
    <citation type="submission" date="2018-07" db="EMBL/GenBank/DDBJ databases">
        <title>Arthrobacter sp. nov., isolated from raw cow's milk with high bacterial count.</title>
        <authorList>
            <person name="Hahne J."/>
            <person name="Isele D."/>
            <person name="Lipski A."/>
        </authorList>
    </citation>
    <scope>NUCLEOTIDE SEQUENCE [LARGE SCALE GENOMIC DNA]</scope>
    <source>
        <strain evidence="3 4">JZ R-35</strain>
    </source>
</reference>
<dbReference type="Proteomes" id="UP000265419">
    <property type="component" value="Unassembled WGS sequence"/>
</dbReference>
<dbReference type="RefSeq" id="WP_119423276.1">
    <property type="nucleotide sequence ID" value="NZ_QQXK01000002.1"/>
</dbReference>
<evidence type="ECO:0000313" key="3">
    <source>
        <dbReference type="EMBL" id="RII43517.1"/>
    </source>
</evidence>
<comment type="caution">
    <text evidence="3">The sequence shown here is derived from an EMBL/GenBank/DDBJ whole genome shotgun (WGS) entry which is preliminary data.</text>
</comment>
<evidence type="ECO:0000313" key="4">
    <source>
        <dbReference type="Proteomes" id="UP000265419"/>
    </source>
</evidence>
<organism evidence="3 4">
    <name type="scientific">Galactobacter valiniphilus</name>
    <dbReference type="NCBI Taxonomy" id="2676122"/>
    <lineage>
        <taxon>Bacteria</taxon>
        <taxon>Bacillati</taxon>
        <taxon>Actinomycetota</taxon>
        <taxon>Actinomycetes</taxon>
        <taxon>Micrococcales</taxon>
        <taxon>Micrococcaceae</taxon>
        <taxon>Galactobacter</taxon>
    </lineage>
</organism>
<dbReference type="PANTHER" id="PTHR36302:SF1">
    <property type="entry name" value="COPPER CHAPERONE PCU(A)C"/>
    <property type="match status" value="1"/>
</dbReference>
<evidence type="ECO:0000256" key="2">
    <source>
        <dbReference type="SAM" id="SignalP"/>
    </source>
</evidence>
<keyword evidence="4" id="KW-1185">Reference proteome</keyword>
<keyword evidence="2" id="KW-0732">Signal</keyword>
<dbReference type="InterPro" id="IPR058248">
    <property type="entry name" value="Lxx211020-like"/>
</dbReference>
<evidence type="ECO:0000256" key="1">
    <source>
        <dbReference type="SAM" id="MobiDB-lite"/>
    </source>
</evidence>
<gene>
    <name evidence="3" type="ORF">DWB68_00970</name>
</gene>